<feature type="region of interest" description="Disordered" evidence="4">
    <location>
        <begin position="4531"/>
        <end position="4554"/>
    </location>
</feature>
<dbReference type="InterPro" id="IPR001242">
    <property type="entry name" value="Condensation_dom"/>
</dbReference>
<dbReference type="FunFam" id="3.40.50.12780:FF:000012">
    <property type="entry name" value="Non-ribosomal peptide synthetase"/>
    <property type="match status" value="1"/>
</dbReference>
<proteinExistence type="predicted"/>
<dbReference type="InterPro" id="IPR020845">
    <property type="entry name" value="AMP-binding_CS"/>
</dbReference>
<dbReference type="Pfam" id="PF00550">
    <property type="entry name" value="PP-binding"/>
    <property type="match status" value="6"/>
</dbReference>
<dbReference type="InterPro" id="IPR025110">
    <property type="entry name" value="AMP-bd_C"/>
</dbReference>
<dbReference type="Gene3D" id="3.40.50.12780">
    <property type="entry name" value="N-terminal domain of ligase-like"/>
    <property type="match status" value="7"/>
</dbReference>
<dbReference type="GO" id="GO:0031177">
    <property type="term" value="F:phosphopantetheine binding"/>
    <property type="evidence" value="ECO:0007669"/>
    <property type="project" value="InterPro"/>
</dbReference>
<accession>A0A9Q2YZ52</accession>
<dbReference type="Pfam" id="PF00668">
    <property type="entry name" value="Condensation"/>
    <property type="match status" value="6"/>
</dbReference>
<dbReference type="InterPro" id="IPR020806">
    <property type="entry name" value="PKS_PP-bd"/>
</dbReference>
<dbReference type="InterPro" id="IPR009081">
    <property type="entry name" value="PP-bd_ACP"/>
</dbReference>
<dbReference type="PANTHER" id="PTHR45527">
    <property type="entry name" value="NONRIBOSOMAL PEPTIDE SYNTHETASE"/>
    <property type="match status" value="1"/>
</dbReference>
<dbReference type="RefSeq" id="WP_084962644.1">
    <property type="nucleotide sequence ID" value="NZ_JAJNNF010000032.1"/>
</dbReference>
<dbReference type="PROSITE" id="PS50075">
    <property type="entry name" value="CARRIER"/>
    <property type="match status" value="6"/>
</dbReference>
<dbReference type="GO" id="GO:0043041">
    <property type="term" value="P:amino acid activation for nonribosomal peptide biosynthetic process"/>
    <property type="evidence" value="ECO:0007669"/>
    <property type="project" value="TreeGrafter"/>
</dbReference>
<dbReference type="InterPro" id="IPR000873">
    <property type="entry name" value="AMP-dep_synth/lig_dom"/>
</dbReference>
<keyword evidence="3" id="KW-0597">Phosphoprotein</keyword>
<dbReference type="Pfam" id="PF00501">
    <property type="entry name" value="AMP-binding"/>
    <property type="match status" value="8"/>
</dbReference>
<dbReference type="GO" id="GO:0003824">
    <property type="term" value="F:catalytic activity"/>
    <property type="evidence" value="ECO:0007669"/>
    <property type="project" value="InterPro"/>
</dbReference>
<reference evidence="6" key="1">
    <citation type="submission" date="2019-11" db="EMBL/GenBank/DDBJ databases">
        <title>Spread of Macrolides and rifampicin resistant Rhodococcus equi in clinical isolates in the USA.</title>
        <authorList>
            <person name="Alvarez-Narvaez S."/>
            <person name="Huber L."/>
            <person name="Cohen N.D."/>
            <person name="Slovis N."/>
            <person name="Greiter M."/>
            <person name="Giguere S."/>
            <person name="Hart K."/>
        </authorList>
    </citation>
    <scope>NUCLEOTIDE SEQUENCE</scope>
    <source>
        <strain evidence="6">Lh_17</strain>
    </source>
</reference>
<dbReference type="CDD" id="cd17643">
    <property type="entry name" value="A_NRPS_Cytc1-like"/>
    <property type="match status" value="1"/>
</dbReference>
<dbReference type="InterPro" id="IPR023213">
    <property type="entry name" value="CAT-like_dom_sf"/>
</dbReference>
<feature type="domain" description="Carrier" evidence="5">
    <location>
        <begin position="2984"/>
        <end position="3059"/>
    </location>
</feature>
<keyword evidence="2" id="KW-0596">Phosphopantetheine</keyword>
<comment type="caution">
    <text evidence="6">The sequence shown here is derived from an EMBL/GenBank/DDBJ whole genome shotgun (WGS) entry which is preliminary data.</text>
</comment>
<gene>
    <name evidence="6" type="ORF">GS441_24510</name>
</gene>
<feature type="domain" description="Carrier" evidence="5">
    <location>
        <begin position="1934"/>
        <end position="2009"/>
    </location>
</feature>
<evidence type="ECO:0000256" key="2">
    <source>
        <dbReference type="ARBA" id="ARBA00022450"/>
    </source>
</evidence>
<dbReference type="NCBIfam" id="NF003417">
    <property type="entry name" value="PRK04813.1"/>
    <property type="match status" value="8"/>
</dbReference>
<dbReference type="InterPro" id="IPR006162">
    <property type="entry name" value="Ppantetheine_attach_site"/>
</dbReference>
<comment type="cofactor">
    <cofactor evidence="1">
        <name>pantetheine 4'-phosphate</name>
        <dbReference type="ChEBI" id="CHEBI:47942"/>
    </cofactor>
</comment>
<dbReference type="Proteomes" id="UP000808906">
    <property type="component" value="Unassembled WGS sequence"/>
</dbReference>
<protein>
    <submittedName>
        <fullName evidence="6">Amino acid adenylation domain-containing protein</fullName>
    </submittedName>
</protein>
<dbReference type="Gene3D" id="3.40.50.1820">
    <property type="entry name" value="alpha/beta hydrolase"/>
    <property type="match status" value="1"/>
</dbReference>
<dbReference type="Pfam" id="PF13193">
    <property type="entry name" value="AMP-binding_C"/>
    <property type="match status" value="5"/>
</dbReference>
<dbReference type="GO" id="GO:0005737">
    <property type="term" value="C:cytoplasm"/>
    <property type="evidence" value="ECO:0007669"/>
    <property type="project" value="TreeGrafter"/>
</dbReference>
<feature type="compositionally biased region" description="Basic and acidic residues" evidence="4">
    <location>
        <begin position="4531"/>
        <end position="4545"/>
    </location>
</feature>
<dbReference type="SUPFAM" id="SSF56801">
    <property type="entry name" value="Acetyl-CoA synthetase-like"/>
    <property type="match status" value="6"/>
</dbReference>
<feature type="domain" description="Carrier" evidence="5">
    <location>
        <begin position="937"/>
        <end position="1011"/>
    </location>
</feature>
<dbReference type="Gene3D" id="3.30.559.10">
    <property type="entry name" value="Chloramphenicol acetyltransferase-like domain"/>
    <property type="match status" value="7"/>
</dbReference>
<sequence length="6242" mass="661942">MRPFPLAPAQNALLVAQQLLPNIAMTVAEYLEVRGGIDSEMFIEACDQAARDIGSGTVVLVEVDDEVLQTPVPDIDDRPHFLDLSGADDPHAAALAWMTERTARPIDPFSDRLAEMTLIRLCDDLHYLHYFAHHIVMDGSAAQVLTDRISEVYGALVEGVAPPPTSTAPVEEVWRSVVAYNGSTREASDREYWRERLLDLPPSVSIADRPGPVTTPALRSPGELPAGTLTGSGSGSTMPDVPVIVAGFAAYLSRVLGVGDIVLSLPVSARTTALLRRSAGSVSNVVPLRVRVDPSDTVADLVRRVQIEMTGALRHQRFRYEDMLRELPDGEGRTGLGGVFGPVVNILQFPQTVEFGPVTGELFVLSTGPVEDLSLTVYPGGADRVTRLDFEANPSRYSTESLHRHHSRLLAFLTEFAASGAQLVSDVPFGLPGETAGLTPAAGRPVPGREELLPNVLIRHAGSGGVAVRAAGVEITYAELDARSSALARRLISLGCGPEDAVAVLLPRSIDSVVALWAIAKTGAAYVPVDPELPPLRLAQHLDVVGFAIGRGVELPGSVVLLVDPDAPGFSTAPVTDGERLRPLRAENPAWIVHTSGSTGQPKAVVVSHRGIAGLLSTLRTTYAATPDSRVLHVASLSFDASIQEILTAADAGATLVIADGDVVAGDPLTQLIAAEGVTHVVSSPAVLAATPSDAVPTLRMLDSGGEVLPVPVARRWSENRAMVNAYGPTETTILAAVSGRIDDAMLAGATSVPVGRPVDGSSIVVLDPRLRACPPGVVGEVYVLGPSLARGYARDAGSTAGRFVASPFGGGRMYRTGDLARWRANGTLDIVGRVDHQIQLRGIRVEPGEVDALLVTHRGVRAATTVAIDERLVTFACGDGLRPDRLREWLAERLPAHAVPSRVVLLDSLPLTASGKVDRAVLVDRAPTPDGAHGRSVHGVVEELVADEMQRILGIEVNASTDFFDHGGNSLSATRLAARVSAVTGRSVSVRDVFTRRTAAGLAAVVAGAAERPALVAADDRSAPLAPAQRRLWLQHKLDPSSTAYHVPFVVELVGELSEEALRDALGDVLRRHAPLRTVLTENADGEPRPRLVEVDRAAVLGTRDVRDRDESQRLIDDFVSEPFDLATDVPIRFALHRIGDRCHELVVVAHHIALDGLSFAPLIADLTAAYTARRAGATPAWAPLPVDYADYARWQHELLDSGIRDSDLGFWEGVLEGAPAVPGVPLDRSRSAARGRAERVTASLDSEVWTALGTVARGIDATPFMVLHSAVAVLLSAITGTPDTLLGTAESGRNDPLLDELVGMFVGTVALRAHVHGDATFPDLVDAVRASDIDAFVHATTPFDVVQERCGGVRLQAMLAYESFADPALVWPGLEVRGRAVPGTDARSDLEIAVRETAAGLEIGFVYDSSVLDRRTVQGWASLLGTILDRVAVDPHRRIADLVTGGTPDVGPVAPRTPVTLSEIANGPTRVVDAEGPARNIAPAAEALARHLSARGVASGEFVGILLPRSVEAVTAVVAVARAGAAFVPIDPHQPAPRIATILADSGARFVIARADADLPDGVHRIDPDALVDANHAEHEPFPTPHPDSAAYAIYTSGSSGTPKGVVVTHRGLGPLTTTLRRAFAITERSRVLHAASPAFDASILEYLLVLGSGATLVVVPDGVYGPDEIADIVRTQRVTHWFSTPAVPAQIDPDDLDDLRVLGLGGEAWAWDTAARWAPGRTLLNLYGPTESSIVATISRPLDGLSNPPIGVPVDGSTVAVLDAELRPVGVGAVGELYLAGPGLARGYLGRPGLTAERFVASVLGPGRMYRTGDLVRRRVDGQYEYVGRSDRQIQIRGFRVELGEVEAVLTAHPDVDTAIAVEHAGTVAAFVHGRGHLDVERLRGFAAARLPRHMVPGVVTVLDTVPLTVAGKIDRAALPAPAAPRPDAREFHTAGQRTVARLMSEVLGGDALGRDSDFFVYGGNSLLATQLVSRIGSETGVRVDVRDVFENPTVAGLAGVLDGIDGSPVPWQPSDSDEPAPLSPAQQRMWVLARRHTSAADNIAFALEIEGELDTGVLRTAVSDVLERHEALRTVFREIDGRPVQVVESAASVPEVIEAPNGCADRLQELAARPIDITSTAPVRLALYRTGNTSHTLAVVAHHAVLDGLSVVPLYRDLTEAFEARRRGTEPGWSPVRMRYTDYARWQRELLGDSSEPGSRAHEDLAYWTERLETAPQVLELPSDRSRSGEYGSAAAGTVTFTIPAELHAALEKVALEYDATPFMVVHAALVVLLARLSGSDDVSVGTPVSGRSGPGLHDLVGMLVGTVVLRATVDQTRSFVDLLGRIRRDDLDALAHAETPFDQVVARVAPRTSGAHHPLFQVMLAYENFVPAEVPVPGLDIRVHEIHSGQTRFDLEVTLRERDLRMGEAAGIDGVLTYSRDLFDHETVARWAAWLVRVLETVTDDPTVVVDAIDPVARGGVLGGRPEAVAESRSGVCAGVTSLGELFVQRAAEHPDAAAVVAGDERITYAELDARSRLLAGRLAEAGVATEDVVALVLPRSVDLIVAMIAVVRAGAAYLPLDSTQPRDRLDMLIDQVGAALILHDGGFGGDGPSLEIASPPGRPDLDRCGPLDVAVRDDQAAYVIYTSGSTGRPKGVTVSHANVLALLANTFAGFGFGPSDVWTMFHSPAFDFSVWEIWGPLGTGGSIVVVDHFVARSPRELRELLVRERVSVLNQTPTAFAQLVDVAGEPDDLALRLLIFGGEALDVRRVSPWLDRHPTVRAVNMFGITETTVHATWTDIAPAEPADRSVIGVPLPGLQVDLLDRSLRPVPPGVVGEMYVGGPQVARGYRGRPGLTAGRFVAAPDGRIRYRTGDLARLRNDGTYEYRGRSDDQLQVRGHRIEPGEIVRALRGTTGVVDAAVAVRGGRLVAYVVGAARTEHSLAHRTIIQALRRVLPDYMVPATVVTMEALPLNANGKVDAAALPDPVDATVPSVVTGGARSPLEAVVLDVWSDLLGAPDLGRDDDFFDVGGNSLLATQVAGRLTSTTGVEIGVRDVFDAATAADLARTIETRVARPVGSSELRASTTPLDAGPLSPAQRRLWFQHLLDPASDVYNLAFTLRFSGDLVIGALEEAVRDVLRRHRVLRTTYTTGPDGPLQRVGDGPAVDLTPVAVPSGGLDDFVRSLARKSFDLEASAPLRFRLYRTADTEHVLAIVVHHIVADGWSLDPLSTDLAEAYRARVEGRCPQWSPLPLDYLDHARWQNTHVDANLDDWVEILEGAPTESSLPPDRVRSETVNPEVGAVHVALHGEPAERVAATARRHRSTTFMTIHAALAAVLARHNDTDDIVIGTAVAGRGDPRLDSLVGMFASTLPLRTDVGAGQTFADLLEHVRERDIEAFARVDTPFERIVERVAPERYSARHPIFQVALAVRRPGSLRFTLPGLEVSAAPIESASTQFDLHVTVTEKPDGLDFEFAYRSDLYEAATIEAFAARLIRFLDHVTADPGLPIGDVGLLTATERRGLVPASGADGSVAGLWQVLAAGAAEHPDRVAVAAGDRTVTYRQLVVRAESLARELVARGAGPGVRVACAVPRSLDSVTAVWAIARTGAAPVMIDPEHPAARIQLMLEACGARTGVTTAEAVVSLPSRVEWVDVAASGTGVLGEPEIHPDDAAYVVFTSGTTGHPKAVVLTARGLGAFGDDLAEIFAADADSRVLHVAGPGFDMALLEMLLAGMSGARLVVAPGSAYGGPELTELIAAERVTHACLTPSVASSVAAGSFPNLATLMLGGERVTDDVSARWGEGRRLFIGYGPAEATAFATWAGPLAPSDRPLIGRPARGIDAVVLDRRLQPVPPGVTGELYLAGDRLAAGYDGDGARTAERFVAAPGGRRLYRTGDLVRWIETPAGAMLDFRGRSDDQVKIRGVRVEPAEVDAVLRSLPGVRSAVTVPREHGDGHALYSYVVPESCDPARVRAALVDRLPAPMIPTAILTTDSIPLTANGKVDAGRLPKPVRERSGAPTNPTEALVAEAYSAALGTDVDRLDDFFVVGGDSLLATAVVSQLRARLGRELPLRLLFDEPTVAGLAAAIEGGRFAAADGGPVAGNRPERLPLSRAQQRMWTQRRTGGVERYRLGARVELRGPLVPDALHAALTDVVERHEILRTFYSHDAAGPYASIGTAGRTEPHDDAVPLRVALRADGPRTHTLEVELDHLAADGASVAILVTDLVTAYEARLVGDAPRWAPLPVQYVDYALWERDTASRGRDTEFWTHALADFDPALLPSVTTPGTEPGPVGSIDFEIDADVTAHLAHLAASRGATEFMVLHAALAATVARLSGQTDVGIAAVVSGRRYPQLIPVVGPFVDTVVLRARVEPGMPFAGLLGQVRDFDVAALDRAAAPIEDVLRSTGLSTPQVALALQDFTIPALHVGDLSIEAHETEPTTADFDIRFTLWHNESGGLTGRLLHDVSRFARPDAELLARQFTAVVGAAAAAPGTTVGHLPLLTAPARVSEADCEPTTLASMLRATAAAFPDRHAVTDGESTLTYRELDERSDASARRMSDEEGIGPEDVVALPPTRSIERVVQLWAVAKTGAAFGEHDHRSTRGSKSLVDAASAVDALAYVITTSGSTGTPKQVAVTHRGLAALAAEARRRYRVGPGDRVLHGYDPAFDAALLEMLLAHTSGATLVVAPPDVFAGAPLHDLLRRQQVTHFLSTPAVLATLDAEGLDHLQVVASGGESLAPETVRAWRTGRRMLDAYGPTESTVVALLADIGDEILLGEPIPGTGVLVLDTALHPVPLGGVGEMYLTGDGLARGYLDAPGETAARFVASTHGTGRMYRTGDRVRVGFDGRLRFLGRVDRQLKIRGARVEPAMVESALLQDSAVRRAAVTAVDGALVAFVCGDRIDPEEVLRAVTRTLPPTSVPSRLHVLDLLPTTSNGKTDFRSLTELARELADTSSGRPLSGTESVVAAVVSDVLGHRVDVDAGFFAVGGHSLAAVEVAGRLAQSLGRDVAPRAVLEAPTLAALARTIDTGAASARSELVRTDTEPVPIAPAQRRLWLLHRAEPDSADYVMPIVVRFGESLDPRALAAAVRDVVDRHEALRTYYPDETRQAVASSGDVEVAIVHEPLSRNELDRWIGRMASRPFDLTSRPPLRAALLRAESAEWILVVVTHHIAVDGASVAPLLGDGARAYAARAGGVAPQWESLPLRYRDFAHWQVRLLGDLDDPDSVGGRQLAYWARALTGAPDGPLALPFDRPRPAVPTHVGGTVHAVVGPELHAALVDSARRQGVTVFMILHAALAALLARYGGRDDVTIGTVVSGRPDARLDSVVGMFVSTLALRTVVDRAESFGEFLRRVRDVDLGALAHADVPFDDVVARVAPHRNRAHHPLFQVLLAHSAAAPELPDLPGLDLADAGPGAPPAQFDLVWDTTERADGQGVDVRVVYATDLFDAATVDGLAAAWVGLLEQAAADMSTAVGDLALPEHPPLTVDTAPPELGLAEILAETVQRYPDREALRCGDESWTYTELASAAEDRSQELKARGVQAGDIVPVDAVRGARWVVEVWALSRLGAAWVPIDPSHPEQRRRNLLDGAASASGDGLAYLLFTSGSTGVPKGVAVTHGGLSTLVDVQRRELDVTPEAVVLQAATPTFDACVFELLAAHAHGATLVCAPASIYAGTDLQGLVEREGVTHVNLTPTVLATLDPAAFSRSLTVVSAGEVLSERTVAAWAGHRLYNGYGPTECTVGATLGPVAHRGPVTIGLPMAGKTVRILDPRLRPVPTGVVGELYVGGAGLARGYHGAPAATAGRFVADPFAPGARLFRTGDLAQVRADGSVEYVGRSDDQVQINGVRVEPSEVDAALAAAPSIRTSATVPIRQSNGERTLVSYVVARAGADLDAAQVRADLARLLPRHLVPSAVVNVERIPTTPGGKVDRAALPDPYLGVLDQETTPPQGPVERAVAAAMADVLGRGSVPRDRNFFELGGTSLGIVRLAARLRDDHGYDVALRELLADPSVASIADRVVAGSVEADPLATVVALNDPVNPAEPPLFCVHPLSGLAWSYAGLAGSTGGRPLYGLQATGEDGMPDGIGELAARYVDRVRAIQPQGPYHLLGWSLGGNIAHEMAVRLQDIGEDVASLTILDAMPATAVLDAGAPDTAPVTELPDGLDPGTAERVLRTGEALETMAYRHRPRVFDGDVTLFVATRESDGRPALGKLWEPFVRGTVAEQLVDCAHADMSSAAVLDRVGKFLEGATGGEP</sequence>
<feature type="region of interest" description="Disordered" evidence="4">
    <location>
        <begin position="208"/>
        <end position="236"/>
    </location>
</feature>
<dbReference type="GO" id="GO:0044550">
    <property type="term" value="P:secondary metabolite biosynthetic process"/>
    <property type="evidence" value="ECO:0007669"/>
    <property type="project" value="TreeGrafter"/>
</dbReference>
<dbReference type="SUPFAM" id="SSF52777">
    <property type="entry name" value="CoA-dependent acyltransferases"/>
    <property type="match status" value="12"/>
</dbReference>
<dbReference type="InterPro" id="IPR010071">
    <property type="entry name" value="AA_adenyl_dom"/>
</dbReference>
<dbReference type="SUPFAM" id="SSF53474">
    <property type="entry name" value="alpha/beta-Hydrolases"/>
    <property type="match status" value="1"/>
</dbReference>
<dbReference type="Gene3D" id="3.30.300.30">
    <property type="match status" value="6"/>
</dbReference>
<evidence type="ECO:0000313" key="6">
    <source>
        <dbReference type="EMBL" id="MBM4568458.1"/>
    </source>
</evidence>
<feature type="domain" description="Carrier" evidence="5">
    <location>
        <begin position="4003"/>
        <end position="4077"/>
    </location>
</feature>
<evidence type="ECO:0000256" key="3">
    <source>
        <dbReference type="ARBA" id="ARBA00022553"/>
    </source>
</evidence>
<dbReference type="CDD" id="cd05930">
    <property type="entry name" value="A_NRPS"/>
    <property type="match status" value="5"/>
</dbReference>
<dbReference type="PROSITE" id="PS00012">
    <property type="entry name" value="PHOSPHOPANTETHEINE"/>
    <property type="match status" value="2"/>
</dbReference>
<feature type="domain" description="Carrier" evidence="5">
    <location>
        <begin position="5935"/>
        <end position="6010"/>
    </location>
</feature>
<dbReference type="CDD" id="cd19540">
    <property type="entry name" value="LCL_NRPS-like"/>
    <property type="match status" value="3"/>
</dbReference>
<dbReference type="EMBL" id="WUXR01000020">
    <property type="protein sequence ID" value="MBM4568458.1"/>
    <property type="molecule type" value="Genomic_DNA"/>
</dbReference>
<dbReference type="PROSITE" id="PS00455">
    <property type="entry name" value="AMP_BINDING"/>
    <property type="match status" value="5"/>
</dbReference>
<dbReference type="Gene3D" id="3.30.559.30">
    <property type="entry name" value="Nonribosomal peptide synthetase, condensation domain"/>
    <property type="match status" value="6"/>
</dbReference>
<dbReference type="SMART" id="SM00823">
    <property type="entry name" value="PKS_PP"/>
    <property type="match status" value="6"/>
</dbReference>
<evidence type="ECO:0000256" key="1">
    <source>
        <dbReference type="ARBA" id="ARBA00001957"/>
    </source>
</evidence>
<dbReference type="PANTHER" id="PTHR45527:SF14">
    <property type="entry name" value="PLIPASTATIN SYNTHASE SUBUNIT B"/>
    <property type="match status" value="1"/>
</dbReference>
<dbReference type="Pfam" id="PF00975">
    <property type="entry name" value="Thioesterase"/>
    <property type="match status" value="1"/>
</dbReference>
<dbReference type="InterPro" id="IPR045851">
    <property type="entry name" value="AMP-bd_C_sf"/>
</dbReference>
<name>A0A9Q2YZ52_RHOHA</name>
<dbReference type="InterPro" id="IPR020802">
    <property type="entry name" value="TesA-like"/>
</dbReference>
<dbReference type="NCBIfam" id="TIGR01733">
    <property type="entry name" value="AA-adenyl-dom"/>
    <property type="match status" value="4"/>
</dbReference>
<dbReference type="Gene3D" id="1.10.1200.10">
    <property type="entry name" value="ACP-like"/>
    <property type="match status" value="5"/>
</dbReference>
<dbReference type="GO" id="GO:0008610">
    <property type="term" value="P:lipid biosynthetic process"/>
    <property type="evidence" value="ECO:0007669"/>
    <property type="project" value="UniProtKB-ARBA"/>
</dbReference>
<evidence type="ECO:0000256" key="4">
    <source>
        <dbReference type="SAM" id="MobiDB-lite"/>
    </source>
</evidence>
<dbReference type="InterPro" id="IPR001031">
    <property type="entry name" value="Thioesterase"/>
</dbReference>
<evidence type="ECO:0000259" key="5">
    <source>
        <dbReference type="PROSITE" id="PS50075"/>
    </source>
</evidence>
<feature type="domain" description="Carrier" evidence="5">
    <location>
        <begin position="4943"/>
        <end position="5017"/>
    </location>
</feature>
<organism evidence="6 7">
    <name type="scientific">Rhodococcus hoagii</name>
    <name type="common">Corynebacterium equii</name>
    <dbReference type="NCBI Taxonomy" id="43767"/>
    <lineage>
        <taxon>Bacteria</taxon>
        <taxon>Bacillati</taxon>
        <taxon>Actinomycetota</taxon>
        <taxon>Actinomycetes</taxon>
        <taxon>Mycobacteriales</taxon>
        <taxon>Nocardiaceae</taxon>
        <taxon>Prescottella</taxon>
    </lineage>
</organism>
<evidence type="ECO:0000313" key="7">
    <source>
        <dbReference type="Proteomes" id="UP000808906"/>
    </source>
</evidence>
<feature type="compositionally biased region" description="Low complexity" evidence="4">
    <location>
        <begin position="227"/>
        <end position="236"/>
    </location>
</feature>
<dbReference type="SMART" id="SM00824">
    <property type="entry name" value="PKS_TE"/>
    <property type="match status" value="1"/>
</dbReference>
<dbReference type="SUPFAM" id="SSF47336">
    <property type="entry name" value="ACP-like"/>
    <property type="match status" value="6"/>
</dbReference>
<dbReference type="InterPro" id="IPR029058">
    <property type="entry name" value="AB_hydrolase_fold"/>
</dbReference>
<dbReference type="InterPro" id="IPR036736">
    <property type="entry name" value="ACP-like_sf"/>
</dbReference>
<dbReference type="InterPro" id="IPR042099">
    <property type="entry name" value="ANL_N_sf"/>
</dbReference>